<feature type="compositionally biased region" description="Low complexity" evidence="6">
    <location>
        <begin position="589"/>
        <end position="604"/>
    </location>
</feature>
<dbReference type="GO" id="GO:0001578">
    <property type="term" value="P:microtubule bundle formation"/>
    <property type="evidence" value="ECO:0007669"/>
    <property type="project" value="TreeGrafter"/>
</dbReference>
<dbReference type="Pfam" id="PF10239">
    <property type="entry name" value="DUF2465"/>
    <property type="match status" value="1"/>
</dbReference>
<dbReference type="GO" id="GO:0051015">
    <property type="term" value="F:actin filament binding"/>
    <property type="evidence" value="ECO:0007669"/>
    <property type="project" value="TreeGrafter"/>
</dbReference>
<evidence type="ECO:0000259" key="8">
    <source>
        <dbReference type="PROSITE" id="PS51460"/>
    </source>
</evidence>
<dbReference type="GO" id="GO:0005884">
    <property type="term" value="C:actin filament"/>
    <property type="evidence" value="ECO:0007669"/>
    <property type="project" value="TreeGrafter"/>
</dbReference>
<evidence type="ECO:0000256" key="6">
    <source>
        <dbReference type="SAM" id="MobiDB-lite"/>
    </source>
</evidence>
<dbReference type="GO" id="GO:0031110">
    <property type="term" value="P:regulation of microtubule polymerization or depolymerization"/>
    <property type="evidence" value="ECO:0007669"/>
    <property type="project" value="TreeGrafter"/>
</dbReference>
<feature type="region of interest" description="Disordered" evidence="6">
    <location>
        <begin position="866"/>
        <end position="890"/>
    </location>
</feature>
<sequence length="1186" mass="133038">MERDTAMISLIKALGYKSRECLKKCECDELPCPLLTWLVSELRASCPDILARHVGGAVLVGELREVLKEMSCPQNALTSEHLCPLLLFRVTEFLVSELASARMLTYRESHPEDAEQSCESKGKEQRKWESLNMGNEDEHQEISPAQEDKTYWKEVNKDLAELFQTLGLETSSQMSDACAEVETRLTSLPEGEMPETLLKTNLNSEQWIKINDINRALCKDYECRRQMMIKRFHVTLQSFTWGERGKERSALLSSMKTFIPSLESSVSIATLLAAREDESRIRPVKAGPSTAVHKVLMGSVPDRGGRPGEIEPPMPSFTSRSEGGGSLLCAHANNVTRVADDFVKRSGPTEIHLPASGVTFASSAHPTTFLARDNITNFINWCRKEMGIPDVLMFETDDLVLRKNEKNFVLCLLEVARRASRFGMASPVLIQLEQEIEEEIREEMEDLPAQPKPQRSLINIQNLDEMVQLLVSRCTCPSQFPMVKVSEGKYRVGDSNTLIFVRILRNHVMVRVGGGWDTLEHYLDKHDPCRCTSLIHKLTTRTGTPVHEIKERLTATQPDGQCASQTTLMLSRTQSPLRPVAWTPSAANRAQRGRPSPPRSSCSPDPEHQPSRRRNSPSPNKLRERPSTPSCVYTCADSKDCLKTNSSSRKGREAIRASPAPRLTSSLPRATHHPTTPQPEIQRPQTPLVLQRNTNQIQPQQVPEKNLGQTWTKSQFVSKLRQNSTLGLKGRENQDNAHLVSDPQESPGRTFQSPQRNTHSCSKPPNITIHEPEDNGGPKKSPHFIRTFSPFKGLMGAISEAQNTRPRTPAKISQEESPNKIKHILDINERGQTEQRADRSVSKKVQHLPLPVLNIVQSPHINSLSKSSERFLDSQKSQGDLGDGEGGIERSYVFTPPPLSPAQEAILYKSLEEEILSNLQELSVDSETSTSSDEKNHKNPNNSREIPSDQCKRSNRSASLDRTTPNSGNGAFDAVIAELSGGQRKLEKVTVEKWVNTLQCLRGKVEEDHITTHHLKVSKPFMTSSWSSLGSSMDSKETAELVKVPFDNSNAESKIPHGKVSSLGTEHVKKQRSSSFRQRRSLRKPERVPSIFKLQLKPCVRPRRDHRSDRKPSKIPTPVFYKRTSSKEGNSHNQRGNDSQHGLFGTDNPRGNTWTKPNSQLPIASTTKYQRSNKEPHADQDLESWV</sequence>
<evidence type="ECO:0000256" key="3">
    <source>
        <dbReference type="ARBA" id="ARBA00022490"/>
    </source>
</evidence>
<dbReference type="PANTHER" id="PTHR46756">
    <property type="entry name" value="TRANSGELIN"/>
    <property type="match status" value="1"/>
</dbReference>
<feature type="region of interest" description="Disordered" evidence="6">
    <location>
        <begin position="922"/>
        <end position="970"/>
    </location>
</feature>
<dbReference type="AlphaFoldDB" id="A0A7J6D2R4"/>
<feature type="compositionally biased region" description="Polar residues" evidence="6">
    <location>
        <begin position="1131"/>
        <end position="1140"/>
    </location>
</feature>
<feature type="domain" description="GAR" evidence="8">
    <location>
        <begin position="458"/>
        <end position="530"/>
    </location>
</feature>
<accession>A0A7J6D2R4</accession>
<dbReference type="Pfam" id="PF02187">
    <property type="entry name" value="GAS2"/>
    <property type="match status" value="1"/>
</dbReference>
<dbReference type="GO" id="GO:1904825">
    <property type="term" value="P:protein localization to microtubule plus-end"/>
    <property type="evidence" value="ECO:0007669"/>
    <property type="project" value="TreeGrafter"/>
</dbReference>
<evidence type="ECO:0000256" key="1">
    <source>
        <dbReference type="ARBA" id="ARBA00004245"/>
    </source>
</evidence>
<feature type="domain" description="Calponin-homology (CH)" evidence="7">
    <location>
        <begin position="290"/>
        <end position="420"/>
    </location>
</feature>
<dbReference type="PROSITE" id="PS51460">
    <property type="entry name" value="GAR"/>
    <property type="match status" value="1"/>
</dbReference>
<dbReference type="GO" id="GO:0051764">
    <property type="term" value="P:actin crosslink formation"/>
    <property type="evidence" value="ECO:0007669"/>
    <property type="project" value="TreeGrafter"/>
</dbReference>
<feature type="compositionally biased region" description="Basic residues" evidence="6">
    <location>
        <begin position="1069"/>
        <end position="1082"/>
    </location>
</feature>
<organism evidence="9 10">
    <name type="scientific">Onychostoma macrolepis</name>
    <dbReference type="NCBI Taxonomy" id="369639"/>
    <lineage>
        <taxon>Eukaryota</taxon>
        <taxon>Metazoa</taxon>
        <taxon>Chordata</taxon>
        <taxon>Craniata</taxon>
        <taxon>Vertebrata</taxon>
        <taxon>Euteleostomi</taxon>
        <taxon>Actinopterygii</taxon>
        <taxon>Neopterygii</taxon>
        <taxon>Teleostei</taxon>
        <taxon>Ostariophysi</taxon>
        <taxon>Cypriniformes</taxon>
        <taxon>Cyprinidae</taxon>
        <taxon>Acrossocheilinae</taxon>
        <taxon>Onychostoma</taxon>
    </lineage>
</organism>
<evidence type="ECO:0000256" key="4">
    <source>
        <dbReference type="ARBA" id="ARBA00023212"/>
    </source>
</evidence>
<feature type="compositionally biased region" description="Polar residues" evidence="6">
    <location>
        <begin position="743"/>
        <end position="765"/>
    </location>
</feature>
<evidence type="ECO:0000256" key="2">
    <source>
        <dbReference type="ARBA" id="ARBA00007218"/>
    </source>
</evidence>
<evidence type="ECO:0000256" key="5">
    <source>
        <dbReference type="ARBA" id="ARBA00038441"/>
    </source>
</evidence>
<dbReference type="InterPro" id="IPR003108">
    <property type="entry name" value="GAR_dom"/>
</dbReference>
<dbReference type="InterPro" id="IPR036534">
    <property type="entry name" value="GAR_dom_sf"/>
</dbReference>
<dbReference type="PROSITE" id="PS50021">
    <property type="entry name" value="CH"/>
    <property type="match status" value="1"/>
</dbReference>
<evidence type="ECO:0008006" key="11">
    <source>
        <dbReference type="Google" id="ProtNLM"/>
    </source>
</evidence>
<dbReference type="Gene3D" id="3.30.920.20">
    <property type="entry name" value="Gas2-like domain"/>
    <property type="match status" value="1"/>
</dbReference>
<reference evidence="9 10" key="1">
    <citation type="submission" date="2020-04" db="EMBL/GenBank/DDBJ databases">
        <title>Chromosome-level genome assembly of a cyprinid fish Onychostoma macrolepis by integration of Nanopore Sequencing, Bionano and Hi-C technology.</title>
        <authorList>
            <person name="Wang D."/>
        </authorList>
    </citation>
    <scope>NUCLEOTIDE SEQUENCE [LARGE SCALE GENOMIC DNA]</scope>
    <source>
        <strain evidence="9">SWU-2019</strain>
        <tissue evidence="9">Muscle</tissue>
    </source>
</reference>
<feature type="region of interest" description="Disordered" evidence="6">
    <location>
        <begin position="109"/>
        <end position="128"/>
    </location>
</feature>
<dbReference type="GO" id="GO:0008017">
    <property type="term" value="F:microtubule binding"/>
    <property type="evidence" value="ECO:0007669"/>
    <property type="project" value="InterPro"/>
</dbReference>
<evidence type="ECO:0000313" key="9">
    <source>
        <dbReference type="EMBL" id="KAF4113510.1"/>
    </source>
</evidence>
<feature type="region of interest" description="Disordered" evidence="6">
    <location>
        <begin position="573"/>
        <end position="683"/>
    </location>
</feature>
<feature type="region of interest" description="Disordered" evidence="6">
    <location>
        <begin position="726"/>
        <end position="786"/>
    </location>
</feature>
<proteinExistence type="inferred from homology"/>
<dbReference type="SUPFAM" id="SSF47576">
    <property type="entry name" value="Calponin-homology domain, CH-domain"/>
    <property type="match status" value="1"/>
</dbReference>
<name>A0A7J6D2R4_9TELE</name>
<dbReference type="InterPro" id="IPR036872">
    <property type="entry name" value="CH_dom_sf"/>
</dbReference>
<dbReference type="GO" id="GO:0005737">
    <property type="term" value="C:cytoplasm"/>
    <property type="evidence" value="ECO:0007669"/>
    <property type="project" value="TreeGrafter"/>
</dbReference>
<dbReference type="Pfam" id="PF00307">
    <property type="entry name" value="CH"/>
    <property type="match status" value="1"/>
</dbReference>
<comment type="subcellular location">
    <subcellularLocation>
        <location evidence="1">Cytoplasm</location>
        <location evidence="1">Cytoskeleton</location>
    </subcellularLocation>
</comment>
<dbReference type="Gene3D" id="1.10.418.10">
    <property type="entry name" value="Calponin-like domain"/>
    <property type="match status" value="1"/>
</dbReference>
<comment type="caution">
    <text evidence="9">The sequence shown here is derived from an EMBL/GenBank/DDBJ whole genome shotgun (WGS) entry which is preliminary data.</text>
</comment>
<dbReference type="GO" id="GO:0035371">
    <property type="term" value="C:microtubule plus-end"/>
    <property type="evidence" value="ECO:0007669"/>
    <property type="project" value="TreeGrafter"/>
</dbReference>
<evidence type="ECO:0000313" key="10">
    <source>
        <dbReference type="Proteomes" id="UP000579812"/>
    </source>
</evidence>
<gene>
    <name evidence="9" type="ORF">G5714_006055</name>
</gene>
<dbReference type="GO" id="GO:0001725">
    <property type="term" value="C:stress fiber"/>
    <property type="evidence" value="ECO:0007669"/>
    <property type="project" value="TreeGrafter"/>
</dbReference>
<keyword evidence="3" id="KW-0963">Cytoplasm</keyword>
<keyword evidence="4" id="KW-0206">Cytoskeleton</keyword>
<dbReference type="Proteomes" id="UP000579812">
    <property type="component" value="Unassembled WGS sequence"/>
</dbReference>
<feature type="region of interest" description="Disordered" evidence="6">
    <location>
        <begin position="1049"/>
        <end position="1186"/>
    </location>
</feature>
<dbReference type="EMBL" id="JAAMOB010000005">
    <property type="protein sequence ID" value="KAF4113510.1"/>
    <property type="molecule type" value="Genomic_DNA"/>
</dbReference>
<dbReference type="InterPro" id="IPR018797">
    <property type="entry name" value="FAM98"/>
</dbReference>
<feature type="compositionally biased region" description="Polar residues" evidence="6">
    <location>
        <begin position="1149"/>
        <end position="1170"/>
    </location>
</feature>
<dbReference type="PANTHER" id="PTHR46756:SF21">
    <property type="entry name" value="GAS2-LIKE PROTEIN 2"/>
    <property type="match status" value="1"/>
</dbReference>
<dbReference type="InterPro" id="IPR001715">
    <property type="entry name" value="CH_dom"/>
</dbReference>
<evidence type="ECO:0000259" key="7">
    <source>
        <dbReference type="PROSITE" id="PS50021"/>
    </source>
</evidence>
<dbReference type="GO" id="GO:0008093">
    <property type="term" value="F:cytoskeletal anchor activity"/>
    <property type="evidence" value="ECO:0007669"/>
    <property type="project" value="TreeGrafter"/>
</dbReference>
<keyword evidence="10" id="KW-1185">Reference proteome</keyword>
<feature type="region of interest" description="Disordered" evidence="6">
    <location>
        <begin position="799"/>
        <end position="818"/>
    </location>
</feature>
<feature type="compositionally biased region" description="Polar residues" evidence="6">
    <location>
        <begin position="956"/>
        <end position="969"/>
    </location>
</feature>
<feature type="compositionally biased region" description="Polar residues" evidence="6">
    <location>
        <begin position="663"/>
        <end position="683"/>
    </location>
</feature>
<dbReference type="SMART" id="SM00243">
    <property type="entry name" value="GAS2"/>
    <property type="match status" value="1"/>
</dbReference>
<comment type="similarity">
    <text evidence="2">Belongs to the FAM98 family.</text>
</comment>
<comment type="similarity">
    <text evidence="5">Belongs to the GAS2 family.</text>
</comment>
<dbReference type="SUPFAM" id="SSF143575">
    <property type="entry name" value="GAS2 domain-like"/>
    <property type="match status" value="1"/>
</dbReference>
<protein>
    <recommendedName>
        <fullName evidence="11">GAS2-like protein 2</fullName>
    </recommendedName>
</protein>